<keyword evidence="6" id="KW-0520">NAD</keyword>
<dbReference type="InterPro" id="IPR018170">
    <property type="entry name" value="Aldo/ket_reductase_CS"/>
</dbReference>
<gene>
    <name evidence="12" type="ORF">CDV36_010672</name>
</gene>
<dbReference type="STRING" id="2010991.A0A3M2RWL4"/>
<dbReference type="EMBL" id="NKUJ01000232">
    <property type="protein sequence ID" value="RMJ09688.1"/>
    <property type="molecule type" value="Genomic_DNA"/>
</dbReference>
<sequence length="325" mass="37079">MADIPTVKLSSGFDMPQVGFGLWKVENATCADTVYEAIKAGYRLLDGACDYGNEKECGEGVARAIKEGIVKREELFIVSKLWQTYHEEQHVEPITRRQLADWQIDYFDLFLIHFPVALEYIDPSVRYPPGWHIDDAQTEIRWGKATNQETWGAMEKLVEKGLAKSIGISNFQSQAIYDLLKYAKIRPATLQVELHPYYQQTELVRLAKAEGIALTAYSSFGPAGFIELDMDRAKDAVPLMQHEVFTTLAEKYGKTPAQVLLRWSTQRGISVIPKSTRLDLMEENLASVNFNIDDEDMARIAKMDLHLKFNQPTNYFPTEKLWIFA</sequence>
<dbReference type="InterPro" id="IPR044487">
    <property type="entry name" value="AKR2D"/>
</dbReference>
<evidence type="ECO:0000256" key="10">
    <source>
        <dbReference type="PIRSR" id="PIRSR000097-3"/>
    </source>
</evidence>
<dbReference type="GO" id="GO:0032866">
    <property type="term" value="F:D-xylose reductase (NADPH) activity"/>
    <property type="evidence" value="ECO:0007669"/>
    <property type="project" value="InterPro"/>
</dbReference>
<dbReference type="PROSITE" id="PS00062">
    <property type="entry name" value="ALDOKETO_REDUCTASE_2"/>
    <property type="match status" value="1"/>
</dbReference>
<evidence type="ECO:0000256" key="2">
    <source>
        <dbReference type="ARBA" id="ARBA00007905"/>
    </source>
</evidence>
<evidence type="ECO:0000313" key="13">
    <source>
        <dbReference type="Proteomes" id="UP000277212"/>
    </source>
</evidence>
<dbReference type="PROSITE" id="PS00798">
    <property type="entry name" value="ALDOKETO_REDUCTASE_1"/>
    <property type="match status" value="1"/>
</dbReference>
<reference evidence="12 13" key="1">
    <citation type="submission" date="2017-06" db="EMBL/GenBank/DDBJ databases">
        <title>Comparative genomic analysis of Ambrosia Fusariam Clade fungi.</title>
        <authorList>
            <person name="Stajich J.E."/>
            <person name="Carrillo J."/>
            <person name="Kijimoto T."/>
            <person name="Eskalen A."/>
            <person name="O'Donnell K."/>
            <person name="Kasson M."/>
        </authorList>
    </citation>
    <scope>NUCLEOTIDE SEQUENCE [LARGE SCALE GENOMIC DNA]</scope>
    <source>
        <strain evidence="12">UCR3666</strain>
    </source>
</reference>
<feature type="binding site" evidence="9">
    <location>
        <position position="113"/>
    </location>
    <ligand>
        <name>substrate</name>
    </ligand>
</feature>
<dbReference type="PIRSF" id="PIRSF000097">
    <property type="entry name" value="AKR"/>
    <property type="match status" value="1"/>
</dbReference>
<evidence type="ECO:0000256" key="8">
    <source>
        <dbReference type="PIRSR" id="PIRSR000097-1"/>
    </source>
</evidence>
<feature type="site" description="Lowers pKa of active site Tyr" evidence="10">
    <location>
        <position position="80"/>
    </location>
</feature>
<name>A0A3M2RWL4_9HYPO</name>
<evidence type="ECO:0000256" key="3">
    <source>
        <dbReference type="ARBA" id="ARBA00022629"/>
    </source>
</evidence>
<comment type="pathway">
    <text evidence="1">Carbohydrate metabolism; D-xylose degradation.</text>
</comment>
<dbReference type="Gene3D" id="3.20.20.100">
    <property type="entry name" value="NADP-dependent oxidoreductase domain"/>
    <property type="match status" value="1"/>
</dbReference>
<dbReference type="InterPro" id="IPR036812">
    <property type="entry name" value="NAD(P)_OxRdtase_dom_sf"/>
</dbReference>
<proteinExistence type="inferred from homology"/>
<dbReference type="InterPro" id="IPR023210">
    <property type="entry name" value="NADP_OxRdtase_dom"/>
</dbReference>
<dbReference type="InterPro" id="IPR020471">
    <property type="entry name" value="AKR"/>
</dbReference>
<keyword evidence="4" id="KW-0521">NADP</keyword>
<dbReference type="PRINTS" id="PR00069">
    <property type="entry name" value="ALDKETRDTASE"/>
</dbReference>
<dbReference type="PANTHER" id="PTHR11732">
    <property type="entry name" value="ALDO/KETO REDUCTASE"/>
    <property type="match status" value="1"/>
</dbReference>
<dbReference type="OrthoDB" id="416253at2759"/>
<comment type="caution">
    <text evidence="12">The sequence shown here is derived from an EMBL/GenBank/DDBJ whole genome shotgun (WGS) entry which is preliminary data.</text>
</comment>
<accession>A0A3M2RWL4</accession>
<keyword evidence="3" id="KW-0859">Xylose metabolism</keyword>
<dbReference type="GO" id="GO:0042843">
    <property type="term" value="P:D-xylose catabolic process"/>
    <property type="evidence" value="ECO:0007669"/>
    <property type="project" value="UniProtKB-UniPathway"/>
</dbReference>
<dbReference type="AlphaFoldDB" id="A0A3M2RWL4"/>
<keyword evidence="7" id="KW-0119">Carbohydrate metabolism</keyword>
<dbReference type="SUPFAM" id="SSF51430">
    <property type="entry name" value="NAD(P)-linked oxidoreductase"/>
    <property type="match status" value="1"/>
</dbReference>
<dbReference type="Pfam" id="PF00248">
    <property type="entry name" value="Aldo_ket_red"/>
    <property type="match status" value="1"/>
</dbReference>
<comment type="similarity">
    <text evidence="2">Belongs to the aldo/keto reductase family.</text>
</comment>
<evidence type="ECO:0000313" key="12">
    <source>
        <dbReference type="EMBL" id="RMJ09688.1"/>
    </source>
</evidence>
<evidence type="ECO:0000259" key="11">
    <source>
        <dbReference type="Pfam" id="PF00248"/>
    </source>
</evidence>
<evidence type="ECO:0000256" key="7">
    <source>
        <dbReference type="ARBA" id="ARBA00023277"/>
    </source>
</evidence>
<evidence type="ECO:0000256" key="1">
    <source>
        <dbReference type="ARBA" id="ARBA00004722"/>
    </source>
</evidence>
<evidence type="ECO:0000256" key="5">
    <source>
        <dbReference type="ARBA" id="ARBA00023002"/>
    </source>
</evidence>
<dbReference type="UniPathway" id="UPA00810"/>
<keyword evidence="13" id="KW-1185">Reference proteome</keyword>
<dbReference type="Proteomes" id="UP000277212">
    <property type="component" value="Unassembled WGS sequence"/>
</dbReference>
<evidence type="ECO:0000256" key="4">
    <source>
        <dbReference type="ARBA" id="ARBA00022857"/>
    </source>
</evidence>
<evidence type="ECO:0000256" key="9">
    <source>
        <dbReference type="PIRSR" id="PIRSR000097-2"/>
    </source>
</evidence>
<keyword evidence="5" id="KW-0560">Oxidoreductase</keyword>
<organism evidence="12 13">
    <name type="scientific">Fusarium kuroshium</name>
    <dbReference type="NCBI Taxonomy" id="2010991"/>
    <lineage>
        <taxon>Eukaryota</taxon>
        <taxon>Fungi</taxon>
        <taxon>Dikarya</taxon>
        <taxon>Ascomycota</taxon>
        <taxon>Pezizomycotina</taxon>
        <taxon>Sordariomycetes</taxon>
        <taxon>Hypocreomycetidae</taxon>
        <taxon>Hypocreales</taxon>
        <taxon>Nectriaceae</taxon>
        <taxon>Fusarium</taxon>
        <taxon>Fusarium solani species complex</taxon>
    </lineage>
</organism>
<dbReference type="CDD" id="cd19115">
    <property type="entry name" value="AKR_AKR2D1"/>
    <property type="match status" value="1"/>
</dbReference>
<protein>
    <submittedName>
        <fullName evidence="12">NAD(P)H-dependent D-xylose reductase xyl1</fullName>
    </submittedName>
</protein>
<feature type="active site" description="Proton donor" evidence="8">
    <location>
        <position position="51"/>
    </location>
</feature>
<feature type="domain" description="NADP-dependent oxidoreductase" evidence="11">
    <location>
        <begin position="18"/>
        <end position="303"/>
    </location>
</feature>
<dbReference type="FunFam" id="3.20.20.100:FF:000007">
    <property type="entry name" value="NAD(P)H-dependent D-xylose reductase xyl1"/>
    <property type="match status" value="1"/>
</dbReference>
<evidence type="ECO:0000256" key="6">
    <source>
        <dbReference type="ARBA" id="ARBA00023027"/>
    </source>
</evidence>